<proteinExistence type="predicted"/>
<dbReference type="GO" id="GO:0032993">
    <property type="term" value="C:protein-DNA complex"/>
    <property type="evidence" value="ECO:0007669"/>
    <property type="project" value="TreeGrafter"/>
</dbReference>
<dbReference type="GO" id="GO:0005737">
    <property type="term" value="C:cytoplasm"/>
    <property type="evidence" value="ECO:0007669"/>
    <property type="project" value="TreeGrafter"/>
</dbReference>
<evidence type="ECO:0000313" key="6">
    <source>
        <dbReference type="EMBL" id="KJF18606.1"/>
    </source>
</evidence>
<dbReference type="Proteomes" id="UP000032360">
    <property type="component" value="Unassembled WGS sequence"/>
</dbReference>
<feature type="domain" description="HhH-GPD" evidence="5">
    <location>
        <begin position="51"/>
        <end position="204"/>
    </location>
</feature>
<dbReference type="RefSeq" id="WP_052604343.1">
    <property type="nucleotide sequence ID" value="NZ_JXYS01000012.1"/>
</dbReference>
<evidence type="ECO:0000256" key="4">
    <source>
        <dbReference type="ARBA" id="ARBA00023204"/>
    </source>
</evidence>
<dbReference type="Gene3D" id="1.10.340.30">
    <property type="entry name" value="Hypothetical protein, domain 2"/>
    <property type="match status" value="1"/>
</dbReference>
<sequence>MIDPDVEFFLRSHPEFEVLYNHFGVPGFLTPNLSFVTSSNDIFSSLVRTVVHQQLSGAVASVFDKRIQEAASGDVSPEKVLALSFEGLRALGLSNSKSRSILELAQKVSIGELDLIELVTLDEAAISSSLCGLYGFGPWSAQMFLLFDLGKRNVWAPADLGVRKGFRILYSLDDLPSIPEMTKHGERYSPLASLATWYLWRVLELPKSIS</sequence>
<dbReference type="GO" id="GO:0043916">
    <property type="term" value="F:DNA-7-methylguanine glycosylase activity"/>
    <property type="evidence" value="ECO:0007669"/>
    <property type="project" value="TreeGrafter"/>
</dbReference>
<dbReference type="SMART" id="SM00478">
    <property type="entry name" value="ENDO3c"/>
    <property type="match status" value="1"/>
</dbReference>
<dbReference type="GO" id="GO:0006285">
    <property type="term" value="P:base-excision repair, AP site formation"/>
    <property type="evidence" value="ECO:0007669"/>
    <property type="project" value="TreeGrafter"/>
</dbReference>
<protein>
    <recommendedName>
        <fullName evidence="2">DNA-3-methyladenine glycosylase II</fullName>
        <ecNumber evidence="2">3.2.2.21</ecNumber>
    </recommendedName>
</protein>
<dbReference type="AlphaFoldDB" id="A0A0D8HNA7"/>
<keyword evidence="3" id="KW-0227">DNA damage</keyword>
<keyword evidence="7" id="KW-1185">Reference proteome</keyword>
<keyword evidence="6" id="KW-0326">Glycosidase</keyword>
<dbReference type="Gene3D" id="1.10.1670.40">
    <property type="match status" value="1"/>
</dbReference>
<reference evidence="6 7" key="1">
    <citation type="submission" date="2015-01" db="EMBL/GenBank/DDBJ databases">
        <title>Draft genome of the acidophilic iron oxidizer Acidithrix ferrooxidans strain Py-F3.</title>
        <authorList>
            <person name="Poehlein A."/>
            <person name="Eisen S."/>
            <person name="Schloemann M."/>
            <person name="Johnson B.D."/>
            <person name="Daniel R."/>
            <person name="Muehling M."/>
        </authorList>
    </citation>
    <scope>NUCLEOTIDE SEQUENCE [LARGE SCALE GENOMIC DNA]</scope>
    <source>
        <strain evidence="6 7">Py-F3</strain>
    </source>
</reference>
<dbReference type="EC" id="3.2.2.21" evidence="2"/>
<accession>A0A0D8HNA7</accession>
<dbReference type="CDD" id="cd00056">
    <property type="entry name" value="ENDO3c"/>
    <property type="match status" value="1"/>
</dbReference>
<comment type="catalytic activity">
    <reaction evidence="1">
        <text>Hydrolysis of alkylated DNA, releasing 3-methyladenine, 3-methylguanine, 7-methylguanine and 7-methyladenine.</text>
        <dbReference type="EC" id="3.2.2.21"/>
    </reaction>
</comment>
<dbReference type="GO" id="GO:0006307">
    <property type="term" value="P:DNA alkylation repair"/>
    <property type="evidence" value="ECO:0007669"/>
    <property type="project" value="TreeGrafter"/>
</dbReference>
<evidence type="ECO:0000313" key="7">
    <source>
        <dbReference type="Proteomes" id="UP000032360"/>
    </source>
</evidence>
<dbReference type="InterPro" id="IPR003265">
    <property type="entry name" value="HhH-GPD_domain"/>
</dbReference>
<dbReference type="STRING" id="1280514.AXFE_05570"/>
<dbReference type="OrthoDB" id="9811249at2"/>
<dbReference type="EMBL" id="JXYS01000012">
    <property type="protein sequence ID" value="KJF18606.1"/>
    <property type="molecule type" value="Genomic_DNA"/>
</dbReference>
<name>A0A0D8HNA7_9ACTN</name>
<dbReference type="SUPFAM" id="SSF48150">
    <property type="entry name" value="DNA-glycosylase"/>
    <property type="match status" value="1"/>
</dbReference>
<dbReference type="Pfam" id="PF00730">
    <property type="entry name" value="HhH-GPD"/>
    <property type="match status" value="1"/>
</dbReference>
<dbReference type="GO" id="GO:0032131">
    <property type="term" value="F:alkylated DNA binding"/>
    <property type="evidence" value="ECO:0007669"/>
    <property type="project" value="TreeGrafter"/>
</dbReference>
<dbReference type="GO" id="GO:0008725">
    <property type="term" value="F:DNA-3-methyladenine glycosylase activity"/>
    <property type="evidence" value="ECO:0007669"/>
    <property type="project" value="TreeGrafter"/>
</dbReference>
<dbReference type="InterPro" id="IPR011257">
    <property type="entry name" value="DNA_glycosylase"/>
</dbReference>
<keyword evidence="4" id="KW-0234">DNA repair</keyword>
<dbReference type="PANTHER" id="PTHR43003:SF5">
    <property type="entry name" value="DNA-3-METHYLADENINE GLYCOSYLASE"/>
    <property type="match status" value="1"/>
</dbReference>
<gene>
    <name evidence="6" type="primary">alkA</name>
    <name evidence="6" type="ORF">AXFE_05570</name>
</gene>
<evidence type="ECO:0000259" key="5">
    <source>
        <dbReference type="SMART" id="SM00478"/>
    </source>
</evidence>
<keyword evidence="6" id="KW-0378">Hydrolase</keyword>
<organism evidence="6 7">
    <name type="scientific">Acidithrix ferrooxidans</name>
    <dbReference type="NCBI Taxonomy" id="1280514"/>
    <lineage>
        <taxon>Bacteria</taxon>
        <taxon>Bacillati</taxon>
        <taxon>Actinomycetota</taxon>
        <taxon>Acidimicrobiia</taxon>
        <taxon>Acidimicrobiales</taxon>
        <taxon>Acidimicrobiaceae</taxon>
        <taxon>Acidithrix</taxon>
    </lineage>
</organism>
<dbReference type="PANTHER" id="PTHR43003">
    <property type="entry name" value="DNA-3-METHYLADENINE GLYCOSYLASE"/>
    <property type="match status" value="1"/>
</dbReference>
<comment type="caution">
    <text evidence="6">The sequence shown here is derived from an EMBL/GenBank/DDBJ whole genome shotgun (WGS) entry which is preliminary data.</text>
</comment>
<evidence type="ECO:0000256" key="1">
    <source>
        <dbReference type="ARBA" id="ARBA00000086"/>
    </source>
</evidence>
<dbReference type="InterPro" id="IPR051912">
    <property type="entry name" value="Alkylbase_DNA_Glycosylase/TA"/>
</dbReference>
<evidence type="ECO:0000256" key="2">
    <source>
        <dbReference type="ARBA" id="ARBA00012000"/>
    </source>
</evidence>
<evidence type="ECO:0000256" key="3">
    <source>
        <dbReference type="ARBA" id="ARBA00022763"/>
    </source>
</evidence>